<dbReference type="Proteomes" id="UP000252586">
    <property type="component" value="Unassembled WGS sequence"/>
</dbReference>
<dbReference type="PANTHER" id="PTHR16222">
    <property type="entry name" value="ADP-RIBOSYLGLYCOHYDROLASE"/>
    <property type="match status" value="1"/>
</dbReference>
<dbReference type="Pfam" id="PF03747">
    <property type="entry name" value="ADP_ribosyl_GH"/>
    <property type="match status" value="1"/>
</dbReference>
<protein>
    <submittedName>
        <fullName evidence="5">ADP-ribosylglycohydrolase</fullName>
    </submittedName>
</protein>
<sequence>MTNFGYRAEQTVSSMLWAAWADALGWISELTTAENFRRRTQGRALTEPFAWERNIGGRSGPRVKLPAGCYSDDTQLRLATARAISSAGFDVEAFSRVELPVWQSYALGGGRSTKAASASMAKQTANWAANFYSGWEKSGGNGAAMRIQPHVYASPDLQSYGHIDDVIKNSIVTHGHPNALVGAVLHAAALTVAMAEQRPPGPDNWNRIIEVAHESFEIFNHCAELAAYWRPRWESVTGRRFDIEWHNTVDHAKRLLYESVDAYDALHASRNDRVMAGAAYELLVRVLSLDDARTVGNGLTTSIAAIVLAGALPDHPAQSAQLSAARLNTDTDTIATMAAAIVGALSPAKLPSPLLDIGHITTEARRLAAISFGEETAAFPYPDLLKWTAPKSALDSLGVADSKLAVSGLGWVHPFGDVYVSKLGNWQWMTTSFGPTLLLKHRVHIPDLPLGNWPVAPTVGVDVASSRGNPRTSAQSSLFEDESESEPRHLYQEEGRRLNIRLILDWLDGRGYSDKDLGYAFRRVIERGTSSQLAEFTKEVQRAIRRDAGDTKH</sequence>
<feature type="compositionally biased region" description="Polar residues" evidence="4">
    <location>
        <begin position="466"/>
        <end position="478"/>
    </location>
</feature>
<evidence type="ECO:0000256" key="2">
    <source>
        <dbReference type="ARBA" id="ARBA00022801"/>
    </source>
</evidence>
<evidence type="ECO:0000256" key="1">
    <source>
        <dbReference type="ARBA" id="ARBA00010702"/>
    </source>
</evidence>
<dbReference type="PANTHER" id="PTHR16222:SF24">
    <property type="entry name" value="ADP-RIBOSYLHYDROLASE ARH3"/>
    <property type="match status" value="1"/>
</dbReference>
<dbReference type="AlphaFoldDB" id="A0A366CZ35"/>
<evidence type="ECO:0000256" key="3">
    <source>
        <dbReference type="PIRSR" id="PIRSR605502-1"/>
    </source>
</evidence>
<keyword evidence="3" id="KW-0479">Metal-binding</keyword>
<comment type="caution">
    <text evidence="5">The sequence shown here is derived from an EMBL/GenBank/DDBJ whole genome shotgun (WGS) entry which is preliminary data.</text>
</comment>
<feature type="binding site" evidence="3">
    <location>
        <position position="72"/>
    </location>
    <ligand>
        <name>Mg(2+)</name>
        <dbReference type="ChEBI" id="CHEBI:18420"/>
        <label>1</label>
    </ligand>
</feature>
<dbReference type="InterPro" id="IPR005502">
    <property type="entry name" value="Ribosyl_crysJ1"/>
</dbReference>
<dbReference type="STRING" id="1210090.GCA_001613185_04846"/>
<keyword evidence="2 5" id="KW-0378">Hydrolase</keyword>
<dbReference type="EMBL" id="QNRE01000019">
    <property type="protein sequence ID" value="RBO83087.1"/>
    <property type="molecule type" value="Genomic_DNA"/>
</dbReference>
<comment type="cofactor">
    <cofactor evidence="3">
        <name>Mg(2+)</name>
        <dbReference type="ChEBI" id="CHEBI:18420"/>
    </cofactor>
    <text evidence="3">Binds 2 magnesium ions per subunit.</text>
</comment>
<feature type="binding site" evidence="3">
    <location>
        <position position="330"/>
    </location>
    <ligand>
        <name>Mg(2+)</name>
        <dbReference type="ChEBI" id="CHEBI:18420"/>
        <label>1</label>
    </ligand>
</feature>
<organism evidence="5 6">
    <name type="scientific">Nocardia puris</name>
    <dbReference type="NCBI Taxonomy" id="208602"/>
    <lineage>
        <taxon>Bacteria</taxon>
        <taxon>Bacillati</taxon>
        <taxon>Actinomycetota</taxon>
        <taxon>Actinomycetes</taxon>
        <taxon>Mycobacteriales</taxon>
        <taxon>Nocardiaceae</taxon>
        <taxon>Nocardia</taxon>
    </lineage>
</organism>
<dbReference type="InterPro" id="IPR036705">
    <property type="entry name" value="Ribosyl_crysJ1_sf"/>
</dbReference>
<keyword evidence="3" id="KW-0460">Magnesium</keyword>
<dbReference type="GO" id="GO:0016787">
    <property type="term" value="F:hydrolase activity"/>
    <property type="evidence" value="ECO:0007669"/>
    <property type="project" value="UniProtKB-KW"/>
</dbReference>
<gene>
    <name evidence="5" type="ORF">DFR74_1199</name>
</gene>
<evidence type="ECO:0000313" key="6">
    <source>
        <dbReference type="Proteomes" id="UP000252586"/>
    </source>
</evidence>
<evidence type="ECO:0000256" key="4">
    <source>
        <dbReference type="SAM" id="MobiDB-lite"/>
    </source>
</evidence>
<dbReference type="GO" id="GO:0046872">
    <property type="term" value="F:metal ion binding"/>
    <property type="evidence" value="ECO:0007669"/>
    <property type="project" value="UniProtKB-KW"/>
</dbReference>
<dbReference type="InterPro" id="IPR050792">
    <property type="entry name" value="ADP-ribosylglycohydrolase"/>
</dbReference>
<keyword evidence="6" id="KW-1185">Reference proteome</keyword>
<dbReference type="Gene3D" id="1.10.4080.10">
    <property type="entry name" value="ADP-ribosylation/Crystallin J1"/>
    <property type="match status" value="1"/>
</dbReference>
<dbReference type="SUPFAM" id="SSF101478">
    <property type="entry name" value="ADP-ribosylglycohydrolase"/>
    <property type="match status" value="1"/>
</dbReference>
<evidence type="ECO:0000313" key="5">
    <source>
        <dbReference type="EMBL" id="RBO83087.1"/>
    </source>
</evidence>
<dbReference type="OrthoDB" id="9798107at2"/>
<feature type="region of interest" description="Disordered" evidence="4">
    <location>
        <begin position="464"/>
        <end position="486"/>
    </location>
</feature>
<feature type="binding site" evidence="3">
    <location>
        <position position="73"/>
    </location>
    <ligand>
        <name>Mg(2+)</name>
        <dbReference type="ChEBI" id="CHEBI:18420"/>
        <label>1</label>
    </ligand>
</feature>
<name>A0A366CZ35_9NOCA</name>
<accession>A0A366CZ35</accession>
<feature type="binding site" evidence="3">
    <location>
        <position position="333"/>
    </location>
    <ligand>
        <name>Mg(2+)</name>
        <dbReference type="ChEBI" id="CHEBI:18420"/>
        <label>1</label>
    </ligand>
</feature>
<proteinExistence type="inferred from homology"/>
<feature type="binding site" evidence="3">
    <location>
        <position position="71"/>
    </location>
    <ligand>
        <name>Mg(2+)</name>
        <dbReference type="ChEBI" id="CHEBI:18420"/>
        <label>1</label>
    </ligand>
</feature>
<reference evidence="5 6" key="1">
    <citation type="submission" date="2018-06" db="EMBL/GenBank/DDBJ databases">
        <title>Genomic Encyclopedia of Type Strains, Phase IV (KMG-IV): sequencing the most valuable type-strain genomes for metagenomic binning, comparative biology and taxonomic classification.</title>
        <authorList>
            <person name="Goeker M."/>
        </authorList>
    </citation>
    <scope>NUCLEOTIDE SEQUENCE [LARGE SCALE GENOMIC DNA]</scope>
    <source>
        <strain evidence="5 6">DSM 44599</strain>
    </source>
</reference>
<feature type="binding site" evidence="3">
    <location>
        <position position="332"/>
    </location>
    <ligand>
        <name>Mg(2+)</name>
        <dbReference type="ChEBI" id="CHEBI:18420"/>
        <label>1</label>
    </ligand>
</feature>
<comment type="similarity">
    <text evidence="1">Belongs to the ADP-ribosylglycohydrolase family.</text>
</comment>